<gene>
    <name evidence="1" type="ORF">GCM10023200_47530</name>
</gene>
<accession>A0ABP9C3V5</accession>
<evidence type="ECO:0000313" key="2">
    <source>
        <dbReference type="Proteomes" id="UP001500928"/>
    </source>
</evidence>
<organism evidence="1 2">
    <name type="scientific">Actinomycetospora chlora</name>
    <dbReference type="NCBI Taxonomy" id="663608"/>
    <lineage>
        <taxon>Bacteria</taxon>
        <taxon>Bacillati</taxon>
        <taxon>Actinomycetota</taxon>
        <taxon>Actinomycetes</taxon>
        <taxon>Pseudonocardiales</taxon>
        <taxon>Pseudonocardiaceae</taxon>
        <taxon>Actinomycetospora</taxon>
    </lineage>
</organism>
<dbReference type="RefSeq" id="WP_345421433.1">
    <property type="nucleotide sequence ID" value="NZ_BAABHO010000048.1"/>
</dbReference>
<proteinExistence type="predicted"/>
<name>A0ABP9C3V5_9PSEU</name>
<dbReference type="Proteomes" id="UP001500928">
    <property type="component" value="Unassembled WGS sequence"/>
</dbReference>
<reference evidence="2" key="1">
    <citation type="journal article" date="2019" name="Int. J. Syst. Evol. Microbiol.">
        <title>The Global Catalogue of Microorganisms (GCM) 10K type strain sequencing project: providing services to taxonomists for standard genome sequencing and annotation.</title>
        <authorList>
            <consortium name="The Broad Institute Genomics Platform"/>
            <consortium name="The Broad Institute Genome Sequencing Center for Infectious Disease"/>
            <person name="Wu L."/>
            <person name="Ma J."/>
        </authorList>
    </citation>
    <scope>NUCLEOTIDE SEQUENCE [LARGE SCALE GENOMIC DNA]</scope>
    <source>
        <strain evidence="2">JCM 17979</strain>
    </source>
</reference>
<comment type="caution">
    <text evidence="1">The sequence shown here is derived from an EMBL/GenBank/DDBJ whole genome shotgun (WGS) entry which is preliminary data.</text>
</comment>
<dbReference type="Gene3D" id="3.40.50.1440">
    <property type="entry name" value="Tubulin/FtsZ, GTPase domain"/>
    <property type="match status" value="1"/>
</dbReference>
<dbReference type="SUPFAM" id="SSF52490">
    <property type="entry name" value="Tubulin nucleotide-binding domain-like"/>
    <property type="match status" value="1"/>
</dbReference>
<evidence type="ECO:0008006" key="3">
    <source>
        <dbReference type="Google" id="ProtNLM"/>
    </source>
</evidence>
<keyword evidence="2" id="KW-1185">Reference proteome</keyword>
<evidence type="ECO:0000313" key="1">
    <source>
        <dbReference type="EMBL" id="GAA4804653.1"/>
    </source>
</evidence>
<dbReference type="InterPro" id="IPR036525">
    <property type="entry name" value="Tubulin/FtsZ_GTPase_sf"/>
</dbReference>
<sequence length="524" mass="56451">MAADHDHDHDHVHAEIDDLARIEALRTEGVHRAGDHEGPFSLHVLGLGKTGADMITSIMRHQPEGFLSQEGTRFGALAVDIGDEDLAQVRDAAPSLPSERAYVRTVSLPVPSHAELSYALNRYREFLKMEYPRYYWNPNYEPWLPADVAIAPSDGHQSRAVAKAIYGSEYYQGHEIAEALDEFSEQVMASQATPLVVVAFSLAGGVGSGIVVEIARHLSSIKLGRRPWVVGVGILPSGADPAEYRDGSLFPVLNELDCMIDTEKNKGVMAVWGDLYKNPFTGGFFMVDQDDVQAMTGDLAATHAYLDEGVGAFLARDASVDLYETLKALNWLAVPADAWHPAIRGEQGDRWINVLAPRKLADVASLGTSGLVKGFSTEYVEARVFSGALADADRDAVASAVAGAASSRVDPVVLGMPGSDDTVSVVIPRASKLDLAAFVPARDHYDTLEWDDKLLLHSWLLDLGVMLCEPSIRFDGMGGECIWGCACWVVVPHAAIRGEGAQAEVVEIAAELGGPEPVAPFVTG</sequence>
<dbReference type="EMBL" id="BAABHO010000048">
    <property type="protein sequence ID" value="GAA4804653.1"/>
    <property type="molecule type" value="Genomic_DNA"/>
</dbReference>
<protein>
    <recommendedName>
        <fullName evidence="3">Tubulin-like protein</fullName>
    </recommendedName>
</protein>